<evidence type="ECO:0000256" key="4">
    <source>
        <dbReference type="ARBA" id="ARBA00034617"/>
    </source>
</evidence>
<evidence type="ECO:0000256" key="6">
    <source>
        <dbReference type="SAM" id="Coils"/>
    </source>
</evidence>
<dbReference type="Proteomes" id="UP001172684">
    <property type="component" value="Unassembled WGS sequence"/>
</dbReference>
<dbReference type="PANTHER" id="PTHR13710:SF154">
    <property type="entry name" value="RECQ HELICASE, PUTATIVE (AFU_ORTHOLOGUE AFUA_6G14720)-RELATED"/>
    <property type="match status" value="1"/>
</dbReference>
<sequence>MKRHVSKDHGFKTKQHGARPLWKACLLQTFFAENRHINYFVVHDSCEAEKPSGDPRFALSSMAEEVEQQLTRKIQELEESEAGLNSRGHRTQVSPWLEMTRWSVYLCGQDLRVAARLVELPDPNTDDGCLLAVVAAFDRVIEQARNSILEDRVSVFDQHRINSFIRGRTAARPIVSKLRDGTYKKYKEVWKRLLCFVYRMICKNQQPSLHCVITNAQSRALDEMINAARAAHAARAESNFNTERERSSIGGLQPVPQDVLDLRCLEFSVSLLDHCLKGNIYDSVVVGFLAVLGINVKELGFYDAGRYTSHLSALIKMAQMLVVQRAVAAADMGEVDYPADLLEEMQDRFMVYGSRSPINWAQKLRTYGSKIRDTTTSLGRIDWSEDGQRLRYKELELDMEGLRRLVRTETELAQEQLAGLLLIRPDESREDIVPALCLRRLRDDPTIQQKGWSFIDDKRNAELHGYERWLLRRVLECEWLQEEFLARPKWMKPSRSSMAAAKWKAQAVEHYLAQRNGERRRNLSIQHGRVIIHTTYHKGQQQTGAYKDNIRFLPSAVGDLLLDYIVCVIPLRQSFLRQSAPKALISPYLWWKDDGVWADNRLTRSMEGACARAEAPRLHISNWRQMTVAIVKTKFASELSCFDPDLADEDAEEIDEDIRIMTKQRNHTTRTVNRAYANQNNANFGNVWDGLIRRSLRASTLWKDLWGLDVVLKGKKRFASEEVKGPAMVKKVAMGVYRPKKAWSPAALLGGVRSLYGKEDMAWRSPEQERAMTTIMSWTEQVLVILPTGSGKSLLFMLPCTLPDAGVTVLVVPLVSLRGDLLRRLRELGIDHLVWLPGETREAGLVLVTVEAASTGEFMAYGQRLVAGQRLDRIVVDECHLTVTAAEYRQSMVDLAVIRSLRTQFVYLTATLPPAMQAEFEEQNHLLNPKVIRASSNRPNLFYIVRKAERRGNLLEQSAYEAQEAWRNSGLFDHSRDKIILYVRTRAEADELSVLLGCAIYTAKIGTATEKEEVLTKWTGSADQPCMVATTALGAGFDYPHIRLVMHVNEPDSIIDFAQESGRAGRDGRQAYSFVMLPASWEAQQEPHAEEPVEAWEGAGRDIGLRKKRERRAIQEYLRGVKCFRTCLSEHLDLPVHRRWCMKEEDVACEVCKVGHDEVVPPLPERAKEGEAKTHTGAAIIQRKRQEAYLELSRYREDLLQEEYKVPKEIRINYTKWAETY</sequence>
<keyword evidence="10" id="KW-1185">Reference proteome</keyword>
<evidence type="ECO:0000313" key="9">
    <source>
        <dbReference type="EMBL" id="KAJ9654637.1"/>
    </source>
</evidence>
<keyword evidence="2" id="KW-0547">Nucleotide-binding</keyword>
<accession>A0ABQ9NGU5</accession>
<keyword evidence="3" id="KW-0067">ATP-binding</keyword>
<dbReference type="PANTHER" id="PTHR13710">
    <property type="entry name" value="DNA HELICASE RECQ FAMILY MEMBER"/>
    <property type="match status" value="1"/>
</dbReference>
<keyword evidence="6" id="KW-0175">Coiled coil</keyword>
<dbReference type="SMART" id="SM00487">
    <property type="entry name" value="DEXDc"/>
    <property type="match status" value="1"/>
</dbReference>
<evidence type="ECO:0000256" key="2">
    <source>
        <dbReference type="ARBA" id="ARBA00022741"/>
    </source>
</evidence>
<evidence type="ECO:0000259" key="8">
    <source>
        <dbReference type="PROSITE" id="PS51194"/>
    </source>
</evidence>
<organism evidence="9 10">
    <name type="scientific">Coniosporium apollinis</name>
    <dbReference type="NCBI Taxonomy" id="61459"/>
    <lineage>
        <taxon>Eukaryota</taxon>
        <taxon>Fungi</taxon>
        <taxon>Dikarya</taxon>
        <taxon>Ascomycota</taxon>
        <taxon>Pezizomycotina</taxon>
        <taxon>Dothideomycetes</taxon>
        <taxon>Dothideomycetes incertae sedis</taxon>
        <taxon>Coniosporium</taxon>
    </lineage>
</organism>
<reference evidence="9" key="1">
    <citation type="submission" date="2022-10" db="EMBL/GenBank/DDBJ databases">
        <title>Culturing micro-colonial fungi from biological soil crusts in the Mojave desert and describing Neophaeococcomyces mojavensis, and introducing the new genera and species Taxawa tesnikishii.</title>
        <authorList>
            <person name="Kurbessoian T."/>
            <person name="Stajich J.E."/>
        </authorList>
    </citation>
    <scope>NUCLEOTIDE SEQUENCE</scope>
    <source>
        <strain evidence="9">TK_1</strain>
    </source>
</reference>
<dbReference type="PROSITE" id="PS51194">
    <property type="entry name" value="HELICASE_CTER"/>
    <property type="match status" value="1"/>
</dbReference>
<dbReference type="Pfam" id="PF00271">
    <property type="entry name" value="Helicase_C"/>
    <property type="match status" value="1"/>
</dbReference>
<dbReference type="InterPro" id="IPR011545">
    <property type="entry name" value="DEAD/DEAH_box_helicase_dom"/>
</dbReference>
<protein>
    <recommendedName>
        <fullName evidence="5">DNA 3'-5' helicase</fullName>
        <ecNumber evidence="5">5.6.2.4</ecNumber>
    </recommendedName>
</protein>
<dbReference type="EMBL" id="JAPDRL010000219">
    <property type="protein sequence ID" value="KAJ9654637.1"/>
    <property type="molecule type" value="Genomic_DNA"/>
</dbReference>
<dbReference type="Pfam" id="PF00270">
    <property type="entry name" value="DEAD"/>
    <property type="match status" value="1"/>
</dbReference>
<gene>
    <name evidence="9" type="ORF">H2201_008965</name>
</gene>
<evidence type="ECO:0000256" key="5">
    <source>
        <dbReference type="ARBA" id="ARBA00034808"/>
    </source>
</evidence>
<proteinExistence type="inferred from homology"/>
<dbReference type="InterPro" id="IPR001650">
    <property type="entry name" value="Helicase_C-like"/>
</dbReference>
<dbReference type="SUPFAM" id="SSF52540">
    <property type="entry name" value="P-loop containing nucleoside triphosphate hydrolases"/>
    <property type="match status" value="1"/>
</dbReference>
<feature type="domain" description="Helicase C-terminal" evidence="8">
    <location>
        <begin position="954"/>
        <end position="1129"/>
    </location>
</feature>
<dbReference type="EC" id="5.6.2.4" evidence="5"/>
<evidence type="ECO:0000256" key="1">
    <source>
        <dbReference type="ARBA" id="ARBA00005446"/>
    </source>
</evidence>
<dbReference type="PROSITE" id="PS51192">
    <property type="entry name" value="HELICASE_ATP_BIND_1"/>
    <property type="match status" value="1"/>
</dbReference>
<evidence type="ECO:0000259" key="7">
    <source>
        <dbReference type="PROSITE" id="PS51192"/>
    </source>
</evidence>
<comment type="catalytic activity">
    <reaction evidence="4">
        <text>Couples ATP hydrolysis with the unwinding of duplex DNA by translocating in the 3'-5' direction.</text>
        <dbReference type="EC" id="5.6.2.4"/>
    </reaction>
</comment>
<dbReference type="InterPro" id="IPR014001">
    <property type="entry name" value="Helicase_ATP-bd"/>
</dbReference>
<dbReference type="Gene3D" id="3.40.50.300">
    <property type="entry name" value="P-loop containing nucleotide triphosphate hydrolases"/>
    <property type="match status" value="2"/>
</dbReference>
<comment type="caution">
    <text evidence="9">The sequence shown here is derived from an EMBL/GenBank/DDBJ whole genome shotgun (WGS) entry which is preliminary data.</text>
</comment>
<evidence type="ECO:0000313" key="10">
    <source>
        <dbReference type="Proteomes" id="UP001172684"/>
    </source>
</evidence>
<dbReference type="InterPro" id="IPR027417">
    <property type="entry name" value="P-loop_NTPase"/>
</dbReference>
<comment type="similarity">
    <text evidence="1">Belongs to the helicase family. RecQ subfamily.</text>
</comment>
<evidence type="ECO:0000256" key="3">
    <source>
        <dbReference type="ARBA" id="ARBA00022840"/>
    </source>
</evidence>
<name>A0ABQ9NGU5_9PEZI</name>
<dbReference type="SMART" id="SM00490">
    <property type="entry name" value="HELICc"/>
    <property type="match status" value="1"/>
</dbReference>
<feature type="domain" description="Helicase ATP-binding" evidence="7">
    <location>
        <begin position="773"/>
        <end position="930"/>
    </location>
</feature>
<feature type="coiled-coil region" evidence="6">
    <location>
        <begin position="60"/>
        <end position="87"/>
    </location>
</feature>